<gene>
    <name evidence="2" type="ORF">E2C01_024358</name>
</gene>
<evidence type="ECO:0000256" key="1">
    <source>
        <dbReference type="SAM" id="MobiDB-lite"/>
    </source>
</evidence>
<proteinExistence type="predicted"/>
<dbReference type="AlphaFoldDB" id="A0A5B7EAG3"/>
<organism evidence="2 3">
    <name type="scientific">Portunus trituberculatus</name>
    <name type="common">Swimming crab</name>
    <name type="synonym">Neptunus trituberculatus</name>
    <dbReference type="NCBI Taxonomy" id="210409"/>
    <lineage>
        <taxon>Eukaryota</taxon>
        <taxon>Metazoa</taxon>
        <taxon>Ecdysozoa</taxon>
        <taxon>Arthropoda</taxon>
        <taxon>Crustacea</taxon>
        <taxon>Multicrustacea</taxon>
        <taxon>Malacostraca</taxon>
        <taxon>Eumalacostraca</taxon>
        <taxon>Eucarida</taxon>
        <taxon>Decapoda</taxon>
        <taxon>Pleocyemata</taxon>
        <taxon>Brachyura</taxon>
        <taxon>Eubrachyura</taxon>
        <taxon>Portunoidea</taxon>
        <taxon>Portunidae</taxon>
        <taxon>Portuninae</taxon>
        <taxon>Portunus</taxon>
    </lineage>
</organism>
<accession>A0A5B7EAG3</accession>
<evidence type="ECO:0000313" key="3">
    <source>
        <dbReference type="Proteomes" id="UP000324222"/>
    </source>
</evidence>
<protein>
    <submittedName>
        <fullName evidence="2">Uncharacterized protein</fullName>
    </submittedName>
</protein>
<feature type="region of interest" description="Disordered" evidence="1">
    <location>
        <begin position="210"/>
        <end position="240"/>
    </location>
</feature>
<keyword evidence="3" id="KW-1185">Reference proteome</keyword>
<evidence type="ECO:0000313" key="2">
    <source>
        <dbReference type="EMBL" id="MPC31081.1"/>
    </source>
</evidence>
<dbReference type="EMBL" id="VSRR010002365">
    <property type="protein sequence ID" value="MPC31081.1"/>
    <property type="molecule type" value="Genomic_DNA"/>
</dbReference>
<sequence length="240" mass="26445">MCSVVSAGPAQRSLLEPSGVSFLVTRYFSALKTGRGDVPLLLCVVSNISPSGGCGPVRHGRQVCAASVAVVTLPPSPHHDSEAKHSFYLATELTPFMIYIFCACKETATLLPHHHHHHHHTSLRLDTSRLHRVANPDIHPSIKLSIHPTSCDRHSKAMQGNATNSQSVLRRCIPTASLFSFLNDTVLRSSGDWSPSHPLHWMDKRHPRSINRDPSMHPDLTFSYTHSPSPPHVTLPVHES</sequence>
<comment type="caution">
    <text evidence="2">The sequence shown here is derived from an EMBL/GenBank/DDBJ whole genome shotgun (WGS) entry which is preliminary data.</text>
</comment>
<reference evidence="2 3" key="1">
    <citation type="submission" date="2019-05" db="EMBL/GenBank/DDBJ databases">
        <title>Another draft genome of Portunus trituberculatus and its Hox gene families provides insights of decapod evolution.</title>
        <authorList>
            <person name="Jeong J.-H."/>
            <person name="Song I."/>
            <person name="Kim S."/>
            <person name="Choi T."/>
            <person name="Kim D."/>
            <person name="Ryu S."/>
            <person name="Kim W."/>
        </authorList>
    </citation>
    <scope>NUCLEOTIDE SEQUENCE [LARGE SCALE GENOMIC DNA]</scope>
    <source>
        <tissue evidence="2">Muscle</tissue>
    </source>
</reference>
<dbReference type="Proteomes" id="UP000324222">
    <property type="component" value="Unassembled WGS sequence"/>
</dbReference>
<name>A0A5B7EAG3_PORTR</name>